<reference evidence="8" key="1">
    <citation type="submission" date="2016-04" db="EMBL/GenBank/DDBJ databases">
        <title>Cephalotus genome sequencing.</title>
        <authorList>
            <person name="Fukushima K."/>
            <person name="Hasebe M."/>
            <person name="Fang X."/>
        </authorList>
    </citation>
    <scope>NUCLEOTIDE SEQUENCE [LARGE SCALE GENOMIC DNA]</scope>
    <source>
        <strain evidence="8">cv. St1</strain>
    </source>
</reference>
<dbReference type="Pfam" id="PF03754">
    <property type="entry name" value="At2g31720-like"/>
    <property type="match status" value="1"/>
</dbReference>
<dbReference type="Proteomes" id="UP000187406">
    <property type="component" value="Unassembled WGS sequence"/>
</dbReference>
<dbReference type="PANTHER" id="PTHR31541:SF25">
    <property type="entry name" value="GAMMA-GLIADIN B"/>
    <property type="match status" value="1"/>
</dbReference>
<dbReference type="PANTHER" id="PTHR31541">
    <property type="entry name" value="B3 DOMAIN PLANT PROTEIN-RELATED"/>
    <property type="match status" value="1"/>
</dbReference>
<dbReference type="InterPro" id="IPR005508">
    <property type="entry name" value="At2g31720-like"/>
</dbReference>
<keyword evidence="2" id="KW-0805">Transcription regulation</keyword>
<accession>A0A1Q3BSH8</accession>
<gene>
    <name evidence="7" type="ORF">CFOL_v3_14405</name>
</gene>
<evidence type="ECO:0000256" key="6">
    <source>
        <dbReference type="SAM" id="MobiDB-lite"/>
    </source>
</evidence>
<dbReference type="SUPFAM" id="SSF101936">
    <property type="entry name" value="DNA-binding pseudobarrel domain"/>
    <property type="match status" value="1"/>
</dbReference>
<proteinExistence type="predicted"/>
<dbReference type="InParanoid" id="A0A1Q3BSH8"/>
<dbReference type="InterPro" id="IPR015300">
    <property type="entry name" value="DNA-bd_pseudobarrel_sf"/>
</dbReference>
<evidence type="ECO:0000313" key="7">
    <source>
        <dbReference type="EMBL" id="GAV70907.1"/>
    </source>
</evidence>
<dbReference type="EMBL" id="BDDD01000852">
    <property type="protein sequence ID" value="GAV70907.1"/>
    <property type="molecule type" value="Genomic_DNA"/>
</dbReference>
<feature type="region of interest" description="Disordered" evidence="6">
    <location>
        <begin position="288"/>
        <end position="307"/>
    </location>
</feature>
<comment type="subcellular location">
    <subcellularLocation>
        <location evidence="1">Nucleus</location>
    </subcellularLocation>
</comment>
<name>A0A1Q3BSH8_CEPFO</name>
<evidence type="ECO:0000256" key="1">
    <source>
        <dbReference type="ARBA" id="ARBA00004123"/>
    </source>
</evidence>
<keyword evidence="5" id="KW-0539">Nucleus</keyword>
<dbReference type="OrthoDB" id="1090008at2759"/>
<comment type="caution">
    <text evidence="7">The sequence shown here is derived from an EMBL/GenBank/DDBJ whole genome shotgun (WGS) entry which is preliminary data.</text>
</comment>
<evidence type="ECO:0000313" key="8">
    <source>
        <dbReference type="Proteomes" id="UP000187406"/>
    </source>
</evidence>
<evidence type="ECO:0000256" key="5">
    <source>
        <dbReference type="ARBA" id="ARBA00023242"/>
    </source>
</evidence>
<keyword evidence="4" id="KW-0804">Transcription</keyword>
<dbReference type="Gene3D" id="2.40.330.10">
    <property type="entry name" value="DNA-binding pseudobarrel domain"/>
    <property type="match status" value="1"/>
</dbReference>
<dbReference type="GO" id="GO:0003677">
    <property type="term" value="F:DNA binding"/>
    <property type="evidence" value="ECO:0007669"/>
    <property type="project" value="UniProtKB-KW"/>
</dbReference>
<feature type="compositionally biased region" description="Polar residues" evidence="6">
    <location>
        <begin position="294"/>
        <end position="307"/>
    </location>
</feature>
<dbReference type="AlphaFoldDB" id="A0A1Q3BSH8"/>
<keyword evidence="8" id="KW-1185">Reference proteome</keyword>
<evidence type="ECO:0000256" key="2">
    <source>
        <dbReference type="ARBA" id="ARBA00023015"/>
    </source>
</evidence>
<protein>
    <submittedName>
        <fullName evidence="7">DUF313 domain-containing protein</fullName>
    </submittedName>
</protein>
<evidence type="ECO:0000256" key="4">
    <source>
        <dbReference type="ARBA" id="ARBA00023163"/>
    </source>
</evidence>
<sequence>MLTREKLLKKPESRFVDDFNKQERLAREKLLKKPENGFIDCFNKQERLAREKLLKRPMIYPDFHDLHEKKDKGVVNGLEFKSKRKNTQRKCVDDREDDNEWAWDDEFNEKNISKKKRAMNNITKKEIPPKCPEPPPDMPEKMKDLITRKMNGTHLVRVIQKRLYQTDTGNIQNRLSIPFNQIIHNEEFFLTPKEVEILKGRGEIQTTMVEPSLAISQEKMVLKQWDMNKPTGKTSSMYALRTGWNYLRERNGLKKFDIVQLWSFRVNGELYFALFKVSERNDNSDFDGGDCTDASGSGSTSNIAHDF</sequence>
<evidence type="ECO:0000256" key="3">
    <source>
        <dbReference type="ARBA" id="ARBA00023125"/>
    </source>
</evidence>
<organism evidence="7 8">
    <name type="scientific">Cephalotus follicularis</name>
    <name type="common">Albany pitcher plant</name>
    <dbReference type="NCBI Taxonomy" id="3775"/>
    <lineage>
        <taxon>Eukaryota</taxon>
        <taxon>Viridiplantae</taxon>
        <taxon>Streptophyta</taxon>
        <taxon>Embryophyta</taxon>
        <taxon>Tracheophyta</taxon>
        <taxon>Spermatophyta</taxon>
        <taxon>Magnoliopsida</taxon>
        <taxon>eudicotyledons</taxon>
        <taxon>Gunneridae</taxon>
        <taxon>Pentapetalae</taxon>
        <taxon>rosids</taxon>
        <taxon>fabids</taxon>
        <taxon>Oxalidales</taxon>
        <taxon>Cephalotaceae</taxon>
        <taxon>Cephalotus</taxon>
    </lineage>
</organism>
<keyword evidence="3" id="KW-0238">DNA-binding</keyword>
<dbReference type="GO" id="GO:0005634">
    <property type="term" value="C:nucleus"/>
    <property type="evidence" value="ECO:0007669"/>
    <property type="project" value="UniProtKB-SubCell"/>
</dbReference>